<dbReference type="Proteomes" id="UP000292886">
    <property type="component" value="Chromosome"/>
</dbReference>
<feature type="transmembrane region" description="Helical" evidence="1">
    <location>
        <begin position="289"/>
        <end position="311"/>
    </location>
</feature>
<feature type="transmembrane region" description="Helical" evidence="1">
    <location>
        <begin position="160"/>
        <end position="178"/>
    </location>
</feature>
<keyword evidence="1" id="KW-1133">Transmembrane helix</keyword>
<name>A0A4P6YQS5_9LACO</name>
<keyword evidence="3" id="KW-0808">Transferase</keyword>
<dbReference type="EMBL" id="CP037940">
    <property type="protein sequence ID" value="QBO34958.1"/>
    <property type="molecule type" value="Genomic_DNA"/>
</dbReference>
<keyword evidence="1" id="KW-0812">Transmembrane</keyword>
<organism evidence="3 4">
    <name type="scientific">Periweissella cryptocerci</name>
    <dbReference type="NCBI Taxonomy" id="2506420"/>
    <lineage>
        <taxon>Bacteria</taxon>
        <taxon>Bacillati</taxon>
        <taxon>Bacillota</taxon>
        <taxon>Bacilli</taxon>
        <taxon>Lactobacillales</taxon>
        <taxon>Lactobacillaceae</taxon>
        <taxon>Periweissella</taxon>
    </lineage>
</organism>
<evidence type="ECO:0000313" key="4">
    <source>
        <dbReference type="Proteomes" id="UP000292886"/>
    </source>
</evidence>
<feature type="domain" description="Acyltransferase 3" evidence="2">
    <location>
        <begin position="17"/>
        <end position="346"/>
    </location>
</feature>
<accession>A0A4P6YQS5</accession>
<feature type="transmembrane region" description="Helical" evidence="1">
    <location>
        <begin position="260"/>
        <end position="280"/>
    </location>
</feature>
<evidence type="ECO:0000313" key="3">
    <source>
        <dbReference type="EMBL" id="QBO34958.1"/>
    </source>
</evidence>
<dbReference type="OrthoDB" id="9816377at2"/>
<dbReference type="KEGG" id="wei:EQG49_00115"/>
<sequence>MENQTIQAASTRKVRLANFEWLRVLAISMIVLYHYTIYSGWHFHNLLGLNRITTLVIGMGGKTGVNLFVMITGYFMIKSHAKWQSLVKLWMEVTIMSLVMYLGVVVPFHIRGSEFDILKFIHALFPVIYRNWWFISVYSMLYMLIPLLNHAVQGLSKQRYRVMLAISALPIVIWPIFYSRAGMSYSHIVWFMFVYLVGGYLRMFPEDYKRFKIKQILAAIFGIVAVTTGLTVLILKAKTMPGSSLHFVITNVLEWKADTFVGRNSSSMMLLLAVALFILFSKFTMKNNVVISVLGKASIGVYLLQSTPALGSRFMYQRVFHGAASYSSMHIILYGIFVVVAIYLVGTLVYLVLRPVNVIVDRFVIGTIDKITAHFKSRGQ</sequence>
<proteinExistence type="predicted"/>
<feature type="transmembrane region" description="Helical" evidence="1">
    <location>
        <begin position="89"/>
        <end position="110"/>
    </location>
</feature>
<reference evidence="4" key="1">
    <citation type="submission" date="2019-03" db="EMBL/GenBank/DDBJ databases">
        <title>Weissella sp. 26KH-42 Genome sequencing.</title>
        <authorList>
            <person name="Heo J."/>
            <person name="Kim S.-J."/>
            <person name="Kim J.-S."/>
            <person name="Hong S.-B."/>
            <person name="Kwon S.-W."/>
        </authorList>
    </citation>
    <scope>NUCLEOTIDE SEQUENCE [LARGE SCALE GENOMIC DNA]</scope>
    <source>
        <strain evidence="4">26KH-42</strain>
    </source>
</reference>
<protein>
    <submittedName>
        <fullName evidence="3">Acyltransferase</fullName>
    </submittedName>
</protein>
<evidence type="ECO:0000256" key="1">
    <source>
        <dbReference type="SAM" id="Phobius"/>
    </source>
</evidence>
<evidence type="ECO:0000259" key="2">
    <source>
        <dbReference type="Pfam" id="PF01757"/>
    </source>
</evidence>
<feature type="transmembrane region" description="Helical" evidence="1">
    <location>
        <begin position="331"/>
        <end position="353"/>
    </location>
</feature>
<feature type="transmembrane region" description="Helical" evidence="1">
    <location>
        <begin position="184"/>
        <end position="204"/>
    </location>
</feature>
<dbReference type="RefSeq" id="WP_133362038.1">
    <property type="nucleotide sequence ID" value="NZ_CP037940.1"/>
</dbReference>
<keyword evidence="1" id="KW-0472">Membrane</keyword>
<feature type="transmembrane region" description="Helical" evidence="1">
    <location>
        <begin position="55"/>
        <end position="77"/>
    </location>
</feature>
<keyword evidence="4" id="KW-1185">Reference proteome</keyword>
<feature type="transmembrane region" description="Helical" evidence="1">
    <location>
        <begin position="216"/>
        <end position="235"/>
    </location>
</feature>
<dbReference type="AlphaFoldDB" id="A0A4P6YQS5"/>
<feature type="transmembrane region" description="Helical" evidence="1">
    <location>
        <begin position="130"/>
        <end position="148"/>
    </location>
</feature>
<gene>
    <name evidence="3" type="ORF">EQG49_00115</name>
</gene>
<feature type="transmembrane region" description="Helical" evidence="1">
    <location>
        <begin position="21"/>
        <end position="43"/>
    </location>
</feature>
<keyword evidence="3" id="KW-0012">Acyltransferase</keyword>
<dbReference type="GO" id="GO:0016747">
    <property type="term" value="F:acyltransferase activity, transferring groups other than amino-acyl groups"/>
    <property type="evidence" value="ECO:0007669"/>
    <property type="project" value="InterPro"/>
</dbReference>
<dbReference type="Pfam" id="PF01757">
    <property type="entry name" value="Acyl_transf_3"/>
    <property type="match status" value="1"/>
</dbReference>
<dbReference type="InterPro" id="IPR002656">
    <property type="entry name" value="Acyl_transf_3_dom"/>
</dbReference>